<reference evidence="3 4" key="1">
    <citation type="submission" date="2017-12" db="EMBL/GenBank/DDBJ databases">
        <title>Taxonomic description and draft genome of Pradoshia cofamensis Gen. nov., sp. nov., a thermotolerant bacillale isolated from anterior gut of earthworm Eisenia fetida.</title>
        <authorList>
            <person name="Saha T."/>
            <person name="Chakraborty R."/>
        </authorList>
    </citation>
    <scope>NUCLEOTIDE SEQUENCE [LARGE SCALE GENOMIC DNA]</scope>
    <source>
        <strain evidence="3 4">EAG3</strain>
    </source>
</reference>
<dbReference type="AlphaFoldDB" id="A0A2S7N0S1"/>
<dbReference type="Proteomes" id="UP000239663">
    <property type="component" value="Unassembled WGS sequence"/>
</dbReference>
<feature type="signal peptide" evidence="2">
    <location>
        <begin position="1"/>
        <end position="20"/>
    </location>
</feature>
<dbReference type="RefSeq" id="WP_104849322.1">
    <property type="nucleotide sequence ID" value="NZ_PKOZ01000004.1"/>
</dbReference>
<dbReference type="InterPro" id="IPR025623">
    <property type="entry name" value="YusW"/>
</dbReference>
<keyword evidence="4" id="KW-1185">Reference proteome</keyword>
<dbReference type="PROSITE" id="PS51257">
    <property type="entry name" value="PROKAR_LIPOPROTEIN"/>
    <property type="match status" value="1"/>
</dbReference>
<evidence type="ECO:0000313" key="3">
    <source>
        <dbReference type="EMBL" id="PQD95568.1"/>
    </source>
</evidence>
<evidence type="ECO:0000313" key="4">
    <source>
        <dbReference type="Proteomes" id="UP000239663"/>
    </source>
</evidence>
<dbReference type="OrthoDB" id="2452750at2"/>
<gene>
    <name evidence="3" type="ORF">CYL18_09820</name>
</gene>
<feature type="compositionally biased region" description="Polar residues" evidence="1">
    <location>
        <begin position="38"/>
        <end position="65"/>
    </location>
</feature>
<accession>A0A2S7N0S1</accession>
<keyword evidence="2" id="KW-0732">Signal</keyword>
<name>A0A2S7N0S1_9BACI</name>
<proteinExistence type="predicted"/>
<dbReference type="Pfam" id="PF14039">
    <property type="entry name" value="YusW"/>
    <property type="match status" value="1"/>
</dbReference>
<evidence type="ECO:0008006" key="5">
    <source>
        <dbReference type="Google" id="ProtNLM"/>
    </source>
</evidence>
<evidence type="ECO:0000256" key="2">
    <source>
        <dbReference type="SAM" id="SignalP"/>
    </source>
</evidence>
<feature type="compositionally biased region" description="Low complexity" evidence="1">
    <location>
        <begin position="26"/>
        <end position="37"/>
    </location>
</feature>
<dbReference type="EMBL" id="PKOZ01000004">
    <property type="protein sequence ID" value="PQD95568.1"/>
    <property type="molecule type" value="Genomic_DNA"/>
</dbReference>
<protein>
    <recommendedName>
        <fullName evidence="5">YusW-like protein</fullName>
    </recommendedName>
</protein>
<feature type="chain" id="PRO_5038946907" description="YusW-like protein" evidence="2">
    <location>
        <begin position="21"/>
        <end position="165"/>
    </location>
</feature>
<sequence length="165" mass="18340">MKKILSILAVGALTFMVAGCGDDNNNDNQTANDNTANEQQSNNTSNSDQGTVNDTAAQKNETPFNEFSLEVKYPNNQEYEAEYDYENNRIDASIEDDVNNSRLKGEDAEKQLRDKLKSLNIDAQTSEKDVISSVISAFDVADNYQAIDVDITFADGTEKEYRSTK</sequence>
<evidence type="ECO:0000256" key="1">
    <source>
        <dbReference type="SAM" id="MobiDB-lite"/>
    </source>
</evidence>
<comment type="caution">
    <text evidence="3">The sequence shown here is derived from an EMBL/GenBank/DDBJ whole genome shotgun (WGS) entry which is preliminary data.</text>
</comment>
<feature type="region of interest" description="Disordered" evidence="1">
    <location>
        <begin position="26"/>
        <end position="71"/>
    </location>
</feature>
<organism evidence="3 4">
    <name type="scientific">Pradoshia eiseniae</name>
    <dbReference type="NCBI Taxonomy" id="2064768"/>
    <lineage>
        <taxon>Bacteria</taxon>
        <taxon>Bacillati</taxon>
        <taxon>Bacillota</taxon>
        <taxon>Bacilli</taxon>
        <taxon>Bacillales</taxon>
        <taxon>Bacillaceae</taxon>
        <taxon>Pradoshia</taxon>
    </lineage>
</organism>